<evidence type="ECO:0000259" key="8">
    <source>
        <dbReference type="Pfam" id="PF23016"/>
    </source>
</evidence>
<evidence type="ECO:0000313" key="9">
    <source>
        <dbReference type="EMBL" id="MFA0790654.1"/>
    </source>
</evidence>
<keyword evidence="3 6" id="KW-0489">Methyltransferase</keyword>
<comment type="similarity">
    <text evidence="6">Belongs to the methyltransferase superfamily. RsmI family.</text>
</comment>
<dbReference type="InterPro" id="IPR014776">
    <property type="entry name" value="4pyrrole_Mease_sub2"/>
</dbReference>
<dbReference type="InterPro" id="IPR035996">
    <property type="entry name" value="4pyrrol_Methylase_sf"/>
</dbReference>
<dbReference type="NCBIfam" id="TIGR00096">
    <property type="entry name" value="16S rRNA (cytidine(1402)-2'-O)-methyltransferase"/>
    <property type="match status" value="1"/>
</dbReference>
<sequence length="280" mass="30853">MGPDQALLYIVATPIGNLADMVPRAIEVLQCADLVAAEDTRHSQRLFSHFNIDTPLMAYHDHSDDKRTNQILQRLEQGQTVALISDAGTPLISDPGYRLVREARERGIRVVPIPGACAFVAALSAAGLPSDRFSFEGFLPAKTGPRERALQELAGDTRTLVFYEAPHRVADTLQAMAEVFGAEREAVIAREVSKAFETFQLLPLGELVSWVRSDSNQQRGEIVLLVRGAERRRDTELDGEAQRVMSLLLAELPPKKAAAIAAEITGVNKKVLYNWSLEQK</sequence>
<dbReference type="Gene3D" id="3.40.1010.10">
    <property type="entry name" value="Cobalt-precorrin-4 Transmethylase, Domain 1"/>
    <property type="match status" value="1"/>
</dbReference>
<dbReference type="InterPro" id="IPR018063">
    <property type="entry name" value="SAM_MeTrfase_RsmI_CS"/>
</dbReference>
<comment type="function">
    <text evidence="6">Catalyzes the 2'-O-methylation of the ribose of cytidine 1402 (C1402) in 16S rRNA.</text>
</comment>
<dbReference type="InterPro" id="IPR008189">
    <property type="entry name" value="rRNA_ssu_MeTfrase_I"/>
</dbReference>
<proteinExistence type="inferred from homology"/>
<dbReference type="HAMAP" id="MF_01877">
    <property type="entry name" value="16SrRNA_methyltr_I"/>
    <property type="match status" value="1"/>
</dbReference>
<keyword evidence="1 6" id="KW-0963">Cytoplasm</keyword>
<protein>
    <recommendedName>
        <fullName evidence="6">Ribosomal RNA small subunit methyltransferase I</fullName>
        <ecNumber evidence="6">2.1.1.198</ecNumber>
    </recommendedName>
    <alternativeName>
        <fullName evidence="6">16S rRNA 2'-O-ribose C1402 methyltransferase</fullName>
    </alternativeName>
    <alternativeName>
        <fullName evidence="6">rRNA (cytidine-2'-O-)-methyltransferase RsmI</fullName>
    </alternativeName>
</protein>
<dbReference type="PIRSF" id="PIRSF005917">
    <property type="entry name" value="MTase_YraL"/>
    <property type="match status" value="1"/>
</dbReference>
<dbReference type="PROSITE" id="PS01296">
    <property type="entry name" value="RSMI"/>
    <property type="match status" value="1"/>
</dbReference>
<accession>A0ABV4NNQ1</accession>
<evidence type="ECO:0000259" key="7">
    <source>
        <dbReference type="Pfam" id="PF00590"/>
    </source>
</evidence>
<reference evidence="9 10" key="1">
    <citation type="submission" date="2024-08" db="EMBL/GenBank/DDBJ databases">
        <authorList>
            <person name="Ishaq N."/>
        </authorList>
    </citation>
    <scope>NUCLEOTIDE SEQUENCE [LARGE SCALE GENOMIC DNA]</scope>
    <source>
        <strain evidence="9 10">JCM 30400</strain>
    </source>
</reference>
<dbReference type="Pfam" id="PF23016">
    <property type="entry name" value="RsmI_C"/>
    <property type="match status" value="1"/>
</dbReference>
<dbReference type="InterPro" id="IPR014777">
    <property type="entry name" value="4pyrrole_Mease_sub1"/>
</dbReference>
<dbReference type="EC" id="2.1.1.198" evidence="6"/>
<dbReference type="GO" id="GO:0008168">
    <property type="term" value="F:methyltransferase activity"/>
    <property type="evidence" value="ECO:0007669"/>
    <property type="project" value="UniProtKB-KW"/>
</dbReference>
<evidence type="ECO:0000256" key="6">
    <source>
        <dbReference type="HAMAP-Rule" id="MF_01877"/>
    </source>
</evidence>
<evidence type="ECO:0000256" key="5">
    <source>
        <dbReference type="ARBA" id="ARBA00022691"/>
    </source>
</evidence>
<dbReference type="EMBL" id="JBGMEL010000007">
    <property type="protein sequence ID" value="MFA0790654.1"/>
    <property type="molecule type" value="Genomic_DNA"/>
</dbReference>
<dbReference type="PANTHER" id="PTHR46111:SF1">
    <property type="entry name" value="RIBOSOMAL RNA SMALL SUBUNIT METHYLTRANSFERASE I"/>
    <property type="match status" value="1"/>
</dbReference>
<dbReference type="CDD" id="cd11648">
    <property type="entry name" value="RsmI"/>
    <property type="match status" value="1"/>
</dbReference>
<dbReference type="GO" id="GO:0032259">
    <property type="term" value="P:methylation"/>
    <property type="evidence" value="ECO:0007669"/>
    <property type="project" value="UniProtKB-KW"/>
</dbReference>
<dbReference type="SUPFAM" id="SSF53790">
    <property type="entry name" value="Tetrapyrrole methylase"/>
    <property type="match status" value="1"/>
</dbReference>
<name>A0ABV4NNQ1_9GAMM</name>
<evidence type="ECO:0000256" key="3">
    <source>
        <dbReference type="ARBA" id="ARBA00022603"/>
    </source>
</evidence>
<evidence type="ECO:0000256" key="1">
    <source>
        <dbReference type="ARBA" id="ARBA00022490"/>
    </source>
</evidence>
<feature type="domain" description="Tetrapyrrole methylase" evidence="7">
    <location>
        <begin position="8"/>
        <end position="207"/>
    </location>
</feature>
<feature type="domain" description="RsmI HTH" evidence="8">
    <location>
        <begin position="236"/>
        <end position="280"/>
    </location>
</feature>
<evidence type="ECO:0000256" key="2">
    <source>
        <dbReference type="ARBA" id="ARBA00022552"/>
    </source>
</evidence>
<comment type="caution">
    <text evidence="9">The sequence shown here is derived from an EMBL/GenBank/DDBJ whole genome shotgun (WGS) entry which is preliminary data.</text>
</comment>
<gene>
    <name evidence="6 9" type="primary">rsmI</name>
    <name evidence="9" type="ORF">ACCI51_08845</name>
</gene>
<dbReference type="Pfam" id="PF00590">
    <property type="entry name" value="TP_methylase"/>
    <property type="match status" value="1"/>
</dbReference>
<evidence type="ECO:0000313" key="10">
    <source>
        <dbReference type="Proteomes" id="UP001569414"/>
    </source>
</evidence>
<dbReference type="RefSeq" id="WP_371843327.1">
    <property type="nucleotide sequence ID" value="NZ_JBGMEL010000007.1"/>
</dbReference>
<keyword evidence="4 6" id="KW-0808">Transferase</keyword>
<dbReference type="InterPro" id="IPR053910">
    <property type="entry name" value="RsmI_HTH"/>
</dbReference>
<comment type="catalytic activity">
    <reaction evidence="6">
        <text>cytidine(1402) in 16S rRNA + S-adenosyl-L-methionine = 2'-O-methylcytidine(1402) in 16S rRNA + S-adenosyl-L-homocysteine + H(+)</text>
        <dbReference type="Rhea" id="RHEA:42924"/>
        <dbReference type="Rhea" id="RHEA-COMP:10285"/>
        <dbReference type="Rhea" id="RHEA-COMP:10286"/>
        <dbReference type="ChEBI" id="CHEBI:15378"/>
        <dbReference type="ChEBI" id="CHEBI:57856"/>
        <dbReference type="ChEBI" id="CHEBI:59789"/>
        <dbReference type="ChEBI" id="CHEBI:74495"/>
        <dbReference type="ChEBI" id="CHEBI:82748"/>
        <dbReference type="EC" id="2.1.1.198"/>
    </reaction>
</comment>
<dbReference type="Gene3D" id="3.30.950.10">
    <property type="entry name" value="Methyltransferase, Cobalt-precorrin-4 Transmethylase, Domain 2"/>
    <property type="match status" value="1"/>
</dbReference>
<comment type="subcellular location">
    <subcellularLocation>
        <location evidence="6">Cytoplasm</location>
    </subcellularLocation>
</comment>
<dbReference type="InterPro" id="IPR000878">
    <property type="entry name" value="4pyrrol_Mease"/>
</dbReference>
<keyword evidence="5 6" id="KW-0949">S-adenosyl-L-methionine</keyword>
<keyword evidence="2 6" id="KW-0698">rRNA processing</keyword>
<keyword evidence="10" id="KW-1185">Reference proteome</keyword>
<organism evidence="9 10">
    <name type="scientific">Microbulbifer echini</name>
    <dbReference type="NCBI Taxonomy" id="1529067"/>
    <lineage>
        <taxon>Bacteria</taxon>
        <taxon>Pseudomonadati</taxon>
        <taxon>Pseudomonadota</taxon>
        <taxon>Gammaproteobacteria</taxon>
        <taxon>Cellvibrionales</taxon>
        <taxon>Microbulbiferaceae</taxon>
        <taxon>Microbulbifer</taxon>
    </lineage>
</organism>
<dbReference type="Proteomes" id="UP001569414">
    <property type="component" value="Unassembled WGS sequence"/>
</dbReference>
<evidence type="ECO:0000256" key="4">
    <source>
        <dbReference type="ARBA" id="ARBA00022679"/>
    </source>
</evidence>
<dbReference type="PANTHER" id="PTHR46111">
    <property type="entry name" value="RIBOSOMAL RNA SMALL SUBUNIT METHYLTRANSFERASE I"/>
    <property type="match status" value="1"/>
</dbReference>